<evidence type="ECO:0000313" key="2">
    <source>
        <dbReference type="EMBL" id="KZS12105.1"/>
    </source>
</evidence>
<dbReference type="Proteomes" id="UP000076858">
    <property type="component" value="Unassembled WGS sequence"/>
</dbReference>
<dbReference type="EMBL" id="LRGB01001380">
    <property type="protein sequence ID" value="KZS12105.1"/>
    <property type="molecule type" value="Genomic_DNA"/>
</dbReference>
<feature type="compositionally biased region" description="Gly residues" evidence="1">
    <location>
        <begin position="96"/>
        <end position="125"/>
    </location>
</feature>
<feature type="region of interest" description="Disordered" evidence="1">
    <location>
        <begin position="78"/>
        <end position="142"/>
    </location>
</feature>
<dbReference type="AlphaFoldDB" id="A0A164V9K7"/>
<protein>
    <submittedName>
        <fullName evidence="2">Uncharacterized protein</fullName>
    </submittedName>
</protein>
<feature type="non-terminal residue" evidence="2">
    <location>
        <position position="142"/>
    </location>
</feature>
<sequence length="142" mass="14699">MYYVVVIHAHICLVSLTKSPLLETTRIERLRLLFLPLCVRVCVWMDGPHWICIGWGPHWHLSTDPHANQYGGFHLSGTVTAPKTSGGSPLPPPSSSGGGGGAAGGGVVVPGGTTGGAVGGGGTGGPPVETEKKYRVSVSFDR</sequence>
<feature type="compositionally biased region" description="Basic and acidic residues" evidence="1">
    <location>
        <begin position="129"/>
        <end position="142"/>
    </location>
</feature>
<organism evidence="2 3">
    <name type="scientific">Daphnia magna</name>
    <dbReference type="NCBI Taxonomy" id="35525"/>
    <lineage>
        <taxon>Eukaryota</taxon>
        <taxon>Metazoa</taxon>
        <taxon>Ecdysozoa</taxon>
        <taxon>Arthropoda</taxon>
        <taxon>Crustacea</taxon>
        <taxon>Branchiopoda</taxon>
        <taxon>Diplostraca</taxon>
        <taxon>Cladocera</taxon>
        <taxon>Anomopoda</taxon>
        <taxon>Daphniidae</taxon>
        <taxon>Daphnia</taxon>
    </lineage>
</organism>
<evidence type="ECO:0000256" key="1">
    <source>
        <dbReference type="SAM" id="MobiDB-lite"/>
    </source>
</evidence>
<name>A0A164V9K7_9CRUS</name>
<proteinExistence type="predicted"/>
<reference evidence="2 3" key="1">
    <citation type="submission" date="2016-03" db="EMBL/GenBank/DDBJ databases">
        <title>EvidentialGene: Evidence-directed Construction of Genes on Genomes.</title>
        <authorList>
            <person name="Gilbert D.G."/>
            <person name="Choi J.-H."/>
            <person name="Mockaitis K."/>
            <person name="Colbourne J."/>
            <person name="Pfrender M."/>
        </authorList>
    </citation>
    <scope>NUCLEOTIDE SEQUENCE [LARGE SCALE GENOMIC DNA]</scope>
    <source>
        <strain evidence="2 3">Xinb3</strain>
        <tissue evidence="2">Complete organism</tissue>
    </source>
</reference>
<comment type="caution">
    <text evidence="2">The sequence shown here is derived from an EMBL/GenBank/DDBJ whole genome shotgun (WGS) entry which is preliminary data.</text>
</comment>
<evidence type="ECO:0000313" key="3">
    <source>
        <dbReference type="Proteomes" id="UP000076858"/>
    </source>
</evidence>
<gene>
    <name evidence="2" type="ORF">APZ42_023042</name>
</gene>
<accession>A0A164V9K7</accession>
<keyword evidence="3" id="KW-1185">Reference proteome</keyword>